<proteinExistence type="predicted"/>
<sequence length="91" mass="9954">MATEYFEGDVTEAPQHDVGDWTGQRYAAELGPSGVTGHHDRAGSHEQNPCNRCDEDPESQARRVGTELGPATILPCNELVSELMEKKGWGE</sequence>
<feature type="region of interest" description="Disordered" evidence="1">
    <location>
        <begin position="28"/>
        <end position="58"/>
    </location>
</feature>
<accession>A0A381SJS4</accession>
<feature type="compositionally biased region" description="Acidic residues" evidence="1">
    <location>
        <begin position="1"/>
        <end position="10"/>
    </location>
</feature>
<evidence type="ECO:0000256" key="1">
    <source>
        <dbReference type="SAM" id="MobiDB-lite"/>
    </source>
</evidence>
<gene>
    <name evidence="2" type="ORF">METZ01_LOCUS56382</name>
</gene>
<reference evidence="2" key="1">
    <citation type="submission" date="2018-05" db="EMBL/GenBank/DDBJ databases">
        <authorList>
            <person name="Lanie J.A."/>
            <person name="Ng W.-L."/>
            <person name="Kazmierczak K.M."/>
            <person name="Andrzejewski T.M."/>
            <person name="Davidsen T.M."/>
            <person name="Wayne K.J."/>
            <person name="Tettelin H."/>
            <person name="Glass J.I."/>
            <person name="Rusch D."/>
            <person name="Podicherti R."/>
            <person name="Tsui H.-C.T."/>
            <person name="Winkler M.E."/>
        </authorList>
    </citation>
    <scope>NUCLEOTIDE SEQUENCE</scope>
</reference>
<dbReference type="EMBL" id="UINC01003121">
    <property type="protein sequence ID" value="SVA03528.1"/>
    <property type="molecule type" value="Genomic_DNA"/>
</dbReference>
<feature type="region of interest" description="Disordered" evidence="1">
    <location>
        <begin position="1"/>
        <end position="20"/>
    </location>
</feature>
<name>A0A381SJS4_9ZZZZ</name>
<organism evidence="2">
    <name type="scientific">marine metagenome</name>
    <dbReference type="NCBI Taxonomy" id="408172"/>
    <lineage>
        <taxon>unclassified sequences</taxon>
        <taxon>metagenomes</taxon>
        <taxon>ecological metagenomes</taxon>
    </lineage>
</organism>
<dbReference type="AlphaFoldDB" id="A0A381SJS4"/>
<protein>
    <submittedName>
        <fullName evidence="2">Uncharacterized protein</fullName>
    </submittedName>
</protein>
<evidence type="ECO:0000313" key="2">
    <source>
        <dbReference type="EMBL" id="SVA03528.1"/>
    </source>
</evidence>